<dbReference type="InterPro" id="IPR005162">
    <property type="entry name" value="Retrotrans_gag_dom"/>
</dbReference>
<organism evidence="3 4">
    <name type="scientific">Orchesella dallaii</name>
    <dbReference type="NCBI Taxonomy" id="48710"/>
    <lineage>
        <taxon>Eukaryota</taxon>
        <taxon>Metazoa</taxon>
        <taxon>Ecdysozoa</taxon>
        <taxon>Arthropoda</taxon>
        <taxon>Hexapoda</taxon>
        <taxon>Collembola</taxon>
        <taxon>Entomobryomorpha</taxon>
        <taxon>Entomobryoidea</taxon>
        <taxon>Orchesellidae</taxon>
        <taxon>Orchesellinae</taxon>
        <taxon>Orchesella</taxon>
    </lineage>
</organism>
<feature type="compositionally biased region" description="Polar residues" evidence="1">
    <location>
        <begin position="422"/>
        <end position="437"/>
    </location>
</feature>
<feature type="compositionally biased region" description="Basic and acidic residues" evidence="1">
    <location>
        <begin position="313"/>
        <end position="339"/>
    </location>
</feature>
<sequence length="455" mass="52280">MSGSKEEDIFEDPPSGSPPRKIEEVEKDLNLNLHEEGESSNSKGIQTDKAKKKKKGTVSTPSTPNMNDRNIEGAVGLPINSTDPTLAGLSPNRVAKIQTIVTEQVLKQVSQLRITPINPRVDIPTYDSKRMTASTYFRKCEDYFRSQGFHDTQFHTVVSVIMQDDMKGWYDNVACSINSWQDFCSQFRERYDNVVVQEKRKKRLYNRKQQLHESVEQFVNEMVTLARQIDPTEDTCLSVERAKNALHPDLILGIGELHAKTVNNLIERAGIAIDAIRARDMMYRDKPRTKLPPLYGFRAKDEQRGQQSSSRGFSERGHMRHNDSSRERQYPHNEQEFRPRINSFPSRPDNSYLAKIKCNECHEMGHKARFCTNKGKKGAFLLVDSEPNHDRQRHNSTPSALQTQEELYQQFLAFQQMQKDQRLAGSQNFQSGNTSSHLNEDGRRRYPPGRGTSRY</sequence>
<feature type="compositionally biased region" description="Polar residues" evidence="1">
    <location>
        <begin position="57"/>
        <end position="68"/>
    </location>
</feature>
<protein>
    <recommendedName>
        <fullName evidence="2">Retrotransposon gag domain-containing protein</fullName>
    </recommendedName>
</protein>
<feature type="region of interest" description="Disordered" evidence="1">
    <location>
        <begin position="422"/>
        <end position="455"/>
    </location>
</feature>
<feature type="compositionally biased region" description="Basic and acidic residues" evidence="1">
    <location>
        <begin position="20"/>
        <end position="37"/>
    </location>
</feature>
<evidence type="ECO:0000313" key="4">
    <source>
        <dbReference type="Proteomes" id="UP001642540"/>
    </source>
</evidence>
<accession>A0ABP1RK43</accession>
<dbReference type="InterPro" id="IPR036875">
    <property type="entry name" value="Znf_CCHC_sf"/>
</dbReference>
<dbReference type="EMBL" id="CAXLJM020000076">
    <property type="protein sequence ID" value="CAL8129385.1"/>
    <property type="molecule type" value="Genomic_DNA"/>
</dbReference>
<keyword evidence="4" id="KW-1185">Reference proteome</keyword>
<reference evidence="3 4" key="1">
    <citation type="submission" date="2024-08" db="EMBL/GenBank/DDBJ databases">
        <authorList>
            <person name="Cucini C."/>
            <person name="Frati F."/>
        </authorList>
    </citation>
    <scope>NUCLEOTIDE SEQUENCE [LARGE SCALE GENOMIC DNA]</scope>
</reference>
<dbReference type="SUPFAM" id="SSF57756">
    <property type="entry name" value="Retrovirus zinc finger-like domains"/>
    <property type="match status" value="1"/>
</dbReference>
<proteinExistence type="predicted"/>
<name>A0ABP1RK43_9HEXA</name>
<comment type="caution">
    <text evidence="3">The sequence shown here is derived from an EMBL/GenBank/DDBJ whole genome shotgun (WGS) entry which is preliminary data.</text>
</comment>
<feature type="domain" description="Retrotransposon gag" evidence="2">
    <location>
        <begin position="158"/>
        <end position="230"/>
    </location>
</feature>
<dbReference type="Pfam" id="PF03732">
    <property type="entry name" value="Retrotrans_gag"/>
    <property type="match status" value="1"/>
</dbReference>
<evidence type="ECO:0000259" key="2">
    <source>
        <dbReference type="Pfam" id="PF03732"/>
    </source>
</evidence>
<dbReference type="Proteomes" id="UP001642540">
    <property type="component" value="Unassembled WGS sequence"/>
</dbReference>
<gene>
    <name evidence="3" type="ORF">ODALV1_LOCUS23135</name>
</gene>
<feature type="region of interest" description="Disordered" evidence="1">
    <location>
        <begin position="1"/>
        <end position="77"/>
    </location>
</feature>
<evidence type="ECO:0000256" key="1">
    <source>
        <dbReference type="SAM" id="MobiDB-lite"/>
    </source>
</evidence>
<evidence type="ECO:0000313" key="3">
    <source>
        <dbReference type="EMBL" id="CAL8129385.1"/>
    </source>
</evidence>
<feature type="region of interest" description="Disordered" evidence="1">
    <location>
        <begin position="287"/>
        <end position="349"/>
    </location>
</feature>